<dbReference type="AlphaFoldDB" id="A0A1H3PME4"/>
<dbReference type="STRING" id="1244108.SAMN05444004_10570"/>
<dbReference type="PANTHER" id="PTHR33490">
    <property type="entry name" value="BLR5614 PROTEIN-RELATED"/>
    <property type="match status" value="1"/>
</dbReference>
<dbReference type="InterPro" id="IPR038765">
    <property type="entry name" value="Papain-like_cys_pep_sf"/>
</dbReference>
<dbReference type="PANTHER" id="PTHR33490:SF6">
    <property type="entry name" value="SLL1049 PROTEIN"/>
    <property type="match status" value="1"/>
</dbReference>
<dbReference type="EMBL" id="FNPX01000005">
    <property type="protein sequence ID" value="SDZ02217.1"/>
    <property type="molecule type" value="Genomic_DNA"/>
</dbReference>
<evidence type="ECO:0000259" key="1">
    <source>
        <dbReference type="SMART" id="SM00460"/>
    </source>
</evidence>
<proteinExistence type="predicted"/>
<dbReference type="SUPFAM" id="SSF54001">
    <property type="entry name" value="Cysteine proteinases"/>
    <property type="match status" value="1"/>
</dbReference>
<dbReference type="GO" id="GO:0006508">
    <property type="term" value="P:proteolysis"/>
    <property type="evidence" value="ECO:0007669"/>
    <property type="project" value="UniProtKB-KW"/>
</dbReference>
<dbReference type="InterPro" id="IPR013589">
    <property type="entry name" value="Bac_transglu_N"/>
</dbReference>
<sequence>MTDAPKTTTLKISHSTTYRWTAPISYALQQLRLTPKSRSGQQVLDWTTKIDGGQVELEFDDCHHNRTQLVSANAGQQEITITAQGTVRVTDQLGVIGQQQGYMPLWMFLRATDLTRRGSGTLGLVRDLRDIESPLDQLHALATAIRETVRYDTGEMDVTQTAEEAVAAGIGVCQDHAHIFVTCARLLDVPARYVSGYLRVNEQDDQDATHAWAEAHIEGLGWVGFDVSNGISPDERYVRVATGLDYSDAAPISGVRSGAGLEAMDVSVSVAQAQQ</sequence>
<dbReference type="RefSeq" id="WP_092644507.1">
    <property type="nucleotide sequence ID" value="NZ_FNPX01000005.1"/>
</dbReference>
<keyword evidence="3" id="KW-1185">Reference proteome</keyword>
<dbReference type="SMART" id="SM00460">
    <property type="entry name" value="TGc"/>
    <property type="match status" value="1"/>
</dbReference>
<dbReference type="OrthoDB" id="9804023at2"/>
<feature type="domain" description="Transglutaminase-like" evidence="1">
    <location>
        <begin position="165"/>
        <end position="229"/>
    </location>
</feature>
<dbReference type="GO" id="GO:0008233">
    <property type="term" value="F:peptidase activity"/>
    <property type="evidence" value="ECO:0007669"/>
    <property type="project" value="UniProtKB-KW"/>
</dbReference>
<dbReference type="Pfam" id="PF01841">
    <property type="entry name" value="Transglut_core"/>
    <property type="match status" value="1"/>
</dbReference>
<dbReference type="Pfam" id="PF08379">
    <property type="entry name" value="Bact_transglu_N"/>
    <property type="match status" value="1"/>
</dbReference>
<reference evidence="3" key="1">
    <citation type="submission" date="2016-10" db="EMBL/GenBank/DDBJ databases">
        <authorList>
            <person name="Varghese N."/>
            <person name="Submissions S."/>
        </authorList>
    </citation>
    <scope>NUCLEOTIDE SEQUENCE [LARGE SCALE GENOMIC DNA]</scope>
    <source>
        <strain evidence="3">DSM 100420</strain>
    </source>
</reference>
<keyword evidence="2" id="KW-0378">Hydrolase</keyword>
<gene>
    <name evidence="2" type="ORF">SAMN05444004_10570</name>
</gene>
<organism evidence="2 3">
    <name type="scientific">Jannaschia faecimaris</name>
    <dbReference type="NCBI Taxonomy" id="1244108"/>
    <lineage>
        <taxon>Bacteria</taxon>
        <taxon>Pseudomonadati</taxon>
        <taxon>Pseudomonadota</taxon>
        <taxon>Alphaproteobacteria</taxon>
        <taxon>Rhodobacterales</taxon>
        <taxon>Roseobacteraceae</taxon>
        <taxon>Jannaschia</taxon>
    </lineage>
</organism>
<evidence type="ECO:0000313" key="2">
    <source>
        <dbReference type="EMBL" id="SDZ02217.1"/>
    </source>
</evidence>
<name>A0A1H3PME4_9RHOB</name>
<dbReference type="Gene3D" id="3.10.620.30">
    <property type="match status" value="1"/>
</dbReference>
<dbReference type="Proteomes" id="UP000198914">
    <property type="component" value="Unassembled WGS sequence"/>
</dbReference>
<keyword evidence="2" id="KW-0645">Protease</keyword>
<evidence type="ECO:0000313" key="3">
    <source>
        <dbReference type="Proteomes" id="UP000198914"/>
    </source>
</evidence>
<protein>
    <submittedName>
        <fullName evidence="2">Transglutaminase-like enzyme, putative cysteine protease</fullName>
    </submittedName>
</protein>
<dbReference type="InterPro" id="IPR002931">
    <property type="entry name" value="Transglutaminase-like"/>
</dbReference>
<accession>A0A1H3PME4</accession>